<dbReference type="KEGG" id="hwa:HQ_3500A"/>
<dbReference type="GeneID" id="4193508"/>
<reference evidence="1 2" key="1">
    <citation type="journal article" date="2006" name="BMC Genomics">
        <title>The genome of the square archaeon Haloquadratum walsbyi: life at the limits of water activity.</title>
        <authorList>
            <person name="Bolhuis H.H."/>
            <person name="Palm P.P."/>
            <person name="Wende A.W."/>
            <person name="Falb M.M."/>
            <person name="Rampp M.M."/>
            <person name="Rodriguez-Valera F.F."/>
            <person name="Pfeiffer F.F."/>
            <person name="Oesterhelt D.D."/>
        </authorList>
    </citation>
    <scope>NUCLEOTIDE SEQUENCE [LARGE SCALE GENOMIC DNA]</scope>
    <source>
        <strain evidence="2">DSM 16790 / HBSQ001</strain>
    </source>
</reference>
<keyword evidence="2" id="KW-1185">Reference proteome</keyword>
<proteinExistence type="predicted"/>
<evidence type="ECO:0000313" key="1">
    <source>
        <dbReference type="EMBL" id="CAJ53592.1"/>
    </source>
</evidence>
<dbReference type="AlphaFoldDB" id="Q18EN1"/>
<dbReference type="EMBL" id="AM180088">
    <property type="protein sequence ID" value="CAJ53592.1"/>
    <property type="molecule type" value="Genomic_DNA"/>
</dbReference>
<dbReference type="RefSeq" id="WP_011572683.1">
    <property type="nucleotide sequence ID" value="NC_008212.1"/>
</dbReference>
<gene>
    <name evidence="1" type="ordered locus">HQ_3500A</name>
</gene>
<name>Q18EN1_HALWD</name>
<accession>Q18EN1</accession>
<dbReference type="Proteomes" id="UP000001975">
    <property type="component" value="Chromosome"/>
</dbReference>
<sequence>MGNAPIPGDTHLHRYEVHKRVATRLQREAGVTAVEAKPSPMRPVRLAATLDRAIFFAQDVDAGDATLEFGWRPHSERDEFRIQYNEPGTPWSWGWHQDETHEKLRPSHFQVDHETWTASHRESASFTDSNPMAILETCLSELRDRIPELPESVRPNS</sequence>
<dbReference type="eggNOG" id="arCOG04517">
    <property type="taxonomic scope" value="Archaea"/>
</dbReference>
<evidence type="ECO:0000313" key="2">
    <source>
        <dbReference type="Proteomes" id="UP000001975"/>
    </source>
</evidence>
<organism evidence="1 2">
    <name type="scientific">Haloquadratum walsbyi (strain DSM 16790 / HBSQ001)</name>
    <dbReference type="NCBI Taxonomy" id="362976"/>
    <lineage>
        <taxon>Archaea</taxon>
        <taxon>Methanobacteriati</taxon>
        <taxon>Methanobacteriota</taxon>
        <taxon>Stenosarchaea group</taxon>
        <taxon>Halobacteria</taxon>
        <taxon>Halobacteriales</taxon>
        <taxon>Haloferacaceae</taxon>
        <taxon>Haloquadratum</taxon>
    </lineage>
</organism>
<dbReference type="HOGENOM" id="CLU_1745530_0_0_2"/>
<protein>
    <submittedName>
        <fullName evidence="1">Uncharacterized protein</fullName>
    </submittedName>
</protein>